<feature type="non-terminal residue" evidence="1">
    <location>
        <position position="28"/>
    </location>
</feature>
<proteinExistence type="predicted"/>
<evidence type="ECO:0000313" key="2">
    <source>
        <dbReference type="Proteomes" id="UP000000311"/>
    </source>
</evidence>
<reference evidence="1 2" key="1">
    <citation type="journal article" date="2010" name="Science">
        <title>Genomic comparison of the ants Camponotus floridanus and Harpegnathos saltator.</title>
        <authorList>
            <person name="Bonasio R."/>
            <person name="Zhang G."/>
            <person name="Ye C."/>
            <person name="Mutti N.S."/>
            <person name="Fang X."/>
            <person name="Qin N."/>
            <person name="Donahue G."/>
            <person name="Yang P."/>
            <person name="Li Q."/>
            <person name="Li C."/>
            <person name="Zhang P."/>
            <person name="Huang Z."/>
            <person name="Berger S.L."/>
            <person name="Reinberg D."/>
            <person name="Wang J."/>
            <person name="Liebig J."/>
        </authorList>
    </citation>
    <scope>NUCLEOTIDE SEQUENCE [LARGE SCALE GENOMIC DNA]</scope>
    <source>
        <strain evidence="2">C129</strain>
    </source>
</reference>
<dbReference type="AlphaFoldDB" id="E2B1A4"/>
<dbReference type="InParanoid" id="E2B1A4"/>
<name>E2B1A4_CAMFO</name>
<sequence length="28" mass="3344">NKYLSVLSQHKLEGHEFSWNDVKILDQD</sequence>
<feature type="non-terminal residue" evidence="1">
    <location>
        <position position="1"/>
    </location>
</feature>
<keyword evidence="2" id="KW-1185">Reference proteome</keyword>
<dbReference type="EMBL" id="GL444837">
    <property type="protein sequence ID" value="EFN60535.1"/>
    <property type="molecule type" value="Genomic_DNA"/>
</dbReference>
<organism evidence="2">
    <name type="scientific">Camponotus floridanus</name>
    <name type="common">Florida carpenter ant</name>
    <dbReference type="NCBI Taxonomy" id="104421"/>
    <lineage>
        <taxon>Eukaryota</taxon>
        <taxon>Metazoa</taxon>
        <taxon>Ecdysozoa</taxon>
        <taxon>Arthropoda</taxon>
        <taxon>Hexapoda</taxon>
        <taxon>Insecta</taxon>
        <taxon>Pterygota</taxon>
        <taxon>Neoptera</taxon>
        <taxon>Endopterygota</taxon>
        <taxon>Hymenoptera</taxon>
        <taxon>Apocrita</taxon>
        <taxon>Aculeata</taxon>
        <taxon>Formicoidea</taxon>
        <taxon>Formicidae</taxon>
        <taxon>Formicinae</taxon>
        <taxon>Camponotus</taxon>
    </lineage>
</organism>
<accession>E2B1A4</accession>
<dbReference type="Proteomes" id="UP000000311">
    <property type="component" value="Unassembled WGS sequence"/>
</dbReference>
<gene>
    <name evidence="1" type="ORF">EAG_05593</name>
</gene>
<evidence type="ECO:0000313" key="1">
    <source>
        <dbReference type="EMBL" id="EFN60535.1"/>
    </source>
</evidence>
<protein>
    <submittedName>
        <fullName evidence="1">Uncharacterized protein</fullName>
    </submittedName>
</protein>